<protein>
    <submittedName>
        <fullName evidence="1">Uncharacterized protein</fullName>
    </submittedName>
</protein>
<organism evidence="1 2">
    <name type="scientific">Dendrolimus kikuchii</name>
    <dbReference type="NCBI Taxonomy" id="765133"/>
    <lineage>
        <taxon>Eukaryota</taxon>
        <taxon>Metazoa</taxon>
        <taxon>Ecdysozoa</taxon>
        <taxon>Arthropoda</taxon>
        <taxon>Hexapoda</taxon>
        <taxon>Insecta</taxon>
        <taxon>Pterygota</taxon>
        <taxon>Neoptera</taxon>
        <taxon>Endopterygota</taxon>
        <taxon>Lepidoptera</taxon>
        <taxon>Glossata</taxon>
        <taxon>Ditrysia</taxon>
        <taxon>Bombycoidea</taxon>
        <taxon>Lasiocampidae</taxon>
        <taxon>Dendrolimus</taxon>
    </lineage>
</organism>
<sequence>MESPRTSRGCWARTCRIDISFGRAGSVLGPILWNVGYDWILRVPVLPGVGLICFADDTLLTVRAASFAESVDVANAGLAIVVDRIARLGLRVSPAKTEAIMFQRKFRNPPADLTVSVQGVAIRVGPQMKYLGPYSNLSIDGKWLFKAHFEELVPKLVKSAGALSRLLPDVGGATRKLLWHPEEYGAVRCTRLVHCTSPPQQNPAAPGAAGSGREDHTGVSHSVAEGGHPPGRRSALASPGERPDSVLPGHTPGTLLRWIDWA</sequence>
<comment type="caution">
    <text evidence="1">The sequence shown here is derived from an EMBL/GenBank/DDBJ whole genome shotgun (WGS) entry which is preliminary data.</text>
</comment>
<proteinExistence type="predicted"/>
<evidence type="ECO:0000313" key="2">
    <source>
        <dbReference type="Proteomes" id="UP000824533"/>
    </source>
</evidence>
<accession>A0ACC1CPM6</accession>
<evidence type="ECO:0000313" key="1">
    <source>
        <dbReference type="EMBL" id="KAJ0173579.1"/>
    </source>
</evidence>
<reference evidence="1 2" key="1">
    <citation type="journal article" date="2021" name="Front. Genet.">
        <title>Chromosome-Level Genome Assembly Reveals Significant Gene Expansion in the Toll and IMD Signaling Pathways of Dendrolimus kikuchii.</title>
        <authorList>
            <person name="Zhou J."/>
            <person name="Wu P."/>
            <person name="Xiong Z."/>
            <person name="Liu N."/>
            <person name="Zhao N."/>
            <person name="Ji M."/>
            <person name="Qiu Y."/>
            <person name="Yang B."/>
        </authorList>
    </citation>
    <scope>NUCLEOTIDE SEQUENCE [LARGE SCALE GENOMIC DNA]</scope>
    <source>
        <strain evidence="1">Ann1</strain>
    </source>
</reference>
<keyword evidence="2" id="KW-1185">Reference proteome</keyword>
<dbReference type="EMBL" id="CM034405">
    <property type="protein sequence ID" value="KAJ0173579.1"/>
    <property type="molecule type" value="Genomic_DNA"/>
</dbReference>
<name>A0ACC1CPM6_9NEOP</name>
<gene>
    <name evidence="1" type="ORF">K1T71_010728</name>
</gene>
<dbReference type="Proteomes" id="UP000824533">
    <property type="component" value="Linkage Group LG19"/>
</dbReference>